<protein>
    <recommendedName>
        <fullName evidence="3 6">Flagellar basal body rod protein FlgB</fullName>
    </recommendedName>
</protein>
<dbReference type="KEGG" id="htl:HPTL_1552"/>
<dbReference type="Proteomes" id="UP000262004">
    <property type="component" value="Chromosome"/>
</dbReference>
<dbReference type="PANTHER" id="PTHR30435">
    <property type="entry name" value="FLAGELLAR PROTEIN"/>
    <property type="match status" value="1"/>
</dbReference>
<comment type="function">
    <text evidence="5 6">Structural component of flagellum, the bacterial motility apparatus. Part of the rod structure of flagellar basal body.</text>
</comment>
<accession>A0A2Z6DZX2</accession>
<evidence type="ECO:0000256" key="2">
    <source>
        <dbReference type="ARBA" id="ARBA00009677"/>
    </source>
</evidence>
<dbReference type="NCBIfam" id="TIGR01396">
    <property type="entry name" value="FlgB"/>
    <property type="match status" value="1"/>
</dbReference>
<dbReference type="InterPro" id="IPR001444">
    <property type="entry name" value="Flag_bb_rod_N"/>
</dbReference>
<organism evidence="8 9">
    <name type="scientific">Hydrogenophilus thermoluteolus</name>
    <name type="common">Pseudomonas hydrogenothermophila</name>
    <dbReference type="NCBI Taxonomy" id="297"/>
    <lineage>
        <taxon>Bacteria</taxon>
        <taxon>Pseudomonadati</taxon>
        <taxon>Pseudomonadota</taxon>
        <taxon>Hydrogenophilia</taxon>
        <taxon>Hydrogenophilales</taxon>
        <taxon>Hydrogenophilaceae</taxon>
        <taxon>Hydrogenophilus</taxon>
    </lineage>
</organism>
<sequence length="137" mass="15262">MVDKMEKVLAFQRAALRVHNQRQQMIASNIANADTPHYKAKDLDFRAALGAVREKRGVSAPELKRTHPAHLAGTQEAALPLDAFTGYRTELQSSVDGNTVDMDQERAAFAETTLYYEASLNFINRLLRGMRTAITGQ</sequence>
<evidence type="ECO:0000259" key="7">
    <source>
        <dbReference type="Pfam" id="PF00460"/>
    </source>
</evidence>
<keyword evidence="8" id="KW-0966">Cell projection</keyword>
<reference evidence="8 9" key="1">
    <citation type="submission" date="2018-04" db="EMBL/GenBank/DDBJ databases">
        <title>Complete genome sequence of Hydrogenophilus thermoluteolus TH-1.</title>
        <authorList>
            <person name="Arai H."/>
        </authorList>
    </citation>
    <scope>NUCLEOTIDE SEQUENCE [LARGE SCALE GENOMIC DNA]</scope>
    <source>
        <strain evidence="8 9">TH-1</strain>
    </source>
</reference>
<evidence type="ECO:0000256" key="3">
    <source>
        <dbReference type="ARBA" id="ARBA00014376"/>
    </source>
</evidence>
<evidence type="ECO:0000256" key="1">
    <source>
        <dbReference type="ARBA" id="ARBA00004117"/>
    </source>
</evidence>
<dbReference type="PANTHER" id="PTHR30435:SF12">
    <property type="entry name" value="FLAGELLAR BASAL BODY ROD PROTEIN FLGB"/>
    <property type="match status" value="1"/>
</dbReference>
<keyword evidence="8" id="KW-0969">Cilium</keyword>
<keyword evidence="4 6" id="KW-0975">Bacterial flagellum</keyword>
<dbReference type="RefSeq" id="WP_119335516.1">
    <property type="nucleotide sequence ID" value="NZ_AP018558.1"/>
</dbReference>
<comment type="subcellular location">
    <subcellularLocation>
        <location evidence="1 6">Bacterial flagellum basal body</location>
    </subcellularLocation>
</comment>
<comment type="subunit">
    <text evidence="6">The basal body constitutes a major portion of the flagellar organelle and consists of a number of rings mounted on a central rod.</text>
</comment>
<dbReference type="EMBL" id="AP018558">
    <property type="protein sequence ID" value="BBD77812.1"/>
    <property type="molecule type" value="Genomic_DNA"/>
</dbReference>
<comment type="similarity">
    <text evidence="2 6">Belongs to the flagella basal body rod proteins family.</text>
</comment>
<name>A0A2Z6DZX2_HYDTE</name>
<gene>
    <name evidence="8" type="primary">flgB</name>
    <name evidence="8" type="ORF">HPTL_1552</name>
</gene>
<feature type="domain" description="Flagellar basal body rod protein N-terminal" evidence="7">
    <location>
        <begin position="15"/>
        <end position="39"/>
    </location>
</feature>
<dbReference type="InterPro" id="IPR006300">
    <property type="entry name" value="FlgB"/>
</dbReference>
<evidence type="ECO:0000256" key="4">
    <source>
        <dbReference type="ARBA" id="ARBA00023143"/>
    </source>
</evidence>
<dbReference type="Pfam" id="PF00460">
    <property type="entry name" value="Flg_bb_rod"/>
    <property type="match status" value="1"/>
</dbReference>
<evidence type="ECO:0000256" key="5">
    <source>
        <dbReference type="ARBA" id="ARBA00024934"/>
    </source>
</evidence>
<dbReference type="GO" id="GO:0071973">
    <property type="term" value="P:bacterial-type flagellum-dependent cell motility"/>
    <property type="evidence" value="ECO:0007669"/>
    <property type="project" value="InterPro"/>
</dbReference>
<proteinExistence type="inferred from homology"/>
<evidence type="ECO:0000313" key="8">
    <source>
        <dbReference type="EMBL" id="BBD77812.1"/>
    </source>
</evidence>
<dbReference type="PIRSF" id="PIRSF002889">
    <property type="entry name" value="Rod_FlgB"/>
    <property type="match status" value="1"/>
</dbReference>
<dbReference type="AlphaFoldDB" id="A0A2Z6DZX2"/>
<evidence type="ECO:0000256" key="6">
    <source>
        <dbReference type="PIRNR" id="PIRNR002889"/>
    </source>
</evidence>
<dbReference type="GO" id="GO:0030694">
    <property type="term" value="C:bacterial-type flagellum basal body, rod"/>
    <property type="evidence" value="ECO:0007669"/>
    <property type="project" value="InterPro"/>
</dbReference>
<dbReference type="OrthoDB" id="9788334at2"/>
<keyword evidence="8" id="KW-0282">Flagellum</keyword>
<evidence type="ECO:0000313" key="9">
    <source>
        <dbReference type="Proteomes" id="UP000262004"/>
    </source>
</evidence>
<keyword evidence="9" id="KW-1185">Reference proteome</keyword>